<sequence length="53" mass="5805">MMAASPTTNAAMTSTSATSMPCILLCRRTPFSPIPRRQQVTPHIRTLPREACC</sequence>
<protein>
    <submittedName>
        <fullName evidence="2">Uncharacterized protein</fullName>
    </submittedName>
</protein>
<dbReference type="AlphaFoldDB" id="A0A915IGV5"/>
<evidence type="ECO:0000313" key="1">
    <source>
        <dbReference type="Proteomes" id="UP000887565"/>
    </source>
</evidence>
<organism evidence="1 2">
    <name type="scientific">Romanomermis culicivorax</name>
    <name type="common">Nematode worm</name>
    <dbReference type="NCBI Taxonomy" id="13658"/>
    <lineage>
        <taxon>Eukaryota</taxon>
        <taxon>Metazoa</taxon>
        <taxon>Ecdysozoa</taxon>
        <taxon>Nematoda</taxon>
        <taxon>Enoplea</taxon>
        <taxon>Dorylaimia</taxon>
        <taxon>Mermithida</taxon>
        <taxon>Mermithoidea</taxon>
        <taxon>Mermithidae</taxon>
        <taxon>Romanomermis</taxon>
    </lineage>
</organism>
<reference evidence="2" key="1">
    <citation type="submission" date="2022-11" db="UniProtKB">
        <authorList>
            <consortium name="WormBaseParasite"/>
        </authorList>
    </citation>
    <scope>IDENTIFICATION</scope>
</reference>
<evidence type="ECO:0000313" key="2">
    <source>
        <dbReference type="WBParaSite" id="nRc.2.0.1.t12551-RA"/>
    </source>
</evidence>
<dbReference type="Proteomes" id="UP000887565">
    <property type="component" value="Unplaced"/>
</dbReference>
<proteinExistence type="predicted"/>
<dbReference type="WBParaSite" id="nRc.2.0.1.t12551-RA">
    <property type="protein sequence ID" value="nRc.2.0.1.t12551-RA"/>
    <property type="gene ID" value="nRc.2.0.1.g12551"/>
</dbReference>
<name>A0A915IGV5_ROMCU</name>
<keyword evidence="1" id="KW-1185">Reference proteome</keyword>
<accession>A0A915IGV5</accession>